<feature type="compositionally biased region" description="Pro residues" evidence="1">
    <location>
        <begin position="143"/>
        <end position="156"/>
    </location>
</feature>
<gene>
    <name evidence="2" type="ORF">G4L39_13195</name>
</gene>
<evidence type="ECO:0000313" key="3">
    <source>
        <dbReference type="Proteomes" id="UP000477311"/>
    </source>
</evidence>
<dbReference type="Gene3D" id="2.180.10.10">
    <property type="entry name" value="RHS repeat-associated core"/>
    <property type="match status" value="1"/>
</dbReference>
<evidence type="ECO:0000256" key="1">
    <source>
        <dbReference type="SAM" id="MobiDB-lite"/>
    </source>
</evidence>
<organism evidence="2 3">
    <name type="scientific">Limisphaera ngatamarikiensis</name>
    <dbReference type="NCBI Taxonomy" id="1324935"/>
    <lineage>
        <taxon>Bacteria</taxon>
        <taxon>Pseudomonadati</taxon>
        <taxon>Verrucomicrobiota</taxon>
        <taxon>Verrucomicrobiia</taxon>
        <taxon>Limisphaerales</taxon>
        <taxon>Limisphaeraceae</taxon>
        <taxon>Limisphaera</taxon>
    </lineage>
</organism>
<accession>A0A6M1RYB3</accession>
<dbReference type="InterPro" id="IPR022385">
    <property type="entry name" value="Rhs_assc_core"/>
</dbReference>
<keyword evidence="3" id="KW-1185">Reference proteome</keyword>
<name>A0A6M1RYB3_9BACT</name>
<reference evidence="2 3" key="1">
    <citation type="submission" date="2020-02" db="EMBL/GenBank/DDBJ databases">
        <title>Draft genome sequence of Limisphaera ngatamarikiensis NGM72.4T, a thermophilic Verrucomicrobia grouped in subdivision 3.</title>
        <authorList>
            <person name="Carere C.R."/>
            <person name="Steen J."/>
            <person name="Hugenholtz P."/>
            <person name="Stott M.B."/>
        </authorList>
    </citation>
    <scope>NUCLEOTIDE SEQUENCE [LARGE SCALE GENOMIC DNA]</scope>
    <source>
        <strain evidence="2 3">NGM72.4</strain>
    </source>
</reference>
<proteinExistence type="predicted"/>
<comment type="caution">
    <text evidence="2">The sequence shown here is derived from an EMBL/GenBank/DDBJ whole genome shotgun (WGS) entry which is preliminary data.</text>
</comment>
<dbReference type="Proteomes" id="UP000477311">
    <property type="component" value="Unassembled WGS sequence"/>
</dbReference>
<evidence type="ECO:0000313" key="2">
    <source>
        <dbReference type="EMBL" id="NGO40344.1"/>
    </source>
</evidence>
<feature type="region of interest" description="Disordered" evidence="1">
    <location>
        <begin position="142"/>
        <end position="163"/>
    </location>
</feature>
<dbReference type="NCBIfam" id="TIGR03696">
    <property type="entry name" value="Rhs_assc_core"/>
    <property type="match status" value="1"/>
</dbReference>
<dbReference type="EMBL" id="JAAKYA010000086">
    <property type="protein sequence ID" value="NGO40344.1"/>
    <property type="molecule type" value="Genomic_DNA"/>
</dbReference>
<dbReference type="AlphaFoldDB" id="A0A6M1RYB3"/>
<sequence length="299" mass="32914">MGGLLWVRLSGGSAAGVHFVTYDGNGNVWNLVSASTSTETARYEYGPFGEPLRLTGAAAGWNPFRFSTKRTEDATGLVLYEYRAYSPTLGRWLSRDPIEEKTGVGAYHWIANVGPGAVDIDGRFSATRCSVCGQWYQGYHPCPGSPPSPPPQPPSSQPQQSQYPEGFALCRRDIDDSDKKFLERLCTRVLNECGGLHMYVQYYKSAQDGAPYLWGWGFSGGEVTTPEKHFNPSVCFPCKKNGTPLKHGSGAGKPSTSASDEEIMDCIKNRKPDRRYTFPTYVCSTWAKQAVRDCGLTCQ</sequence>
<protein>
    <submittedName>
        <fullName evidence="2">RHS repeat-associated core domain-containing protein</fullName>
    </submittedName>
</protein>